<dbReference type="Pfam" id="PF13247">
    <property type="entry name" value="Fer4_11"/>
    <property type="match status" value="1"/>
</dbReference>
<reference evidence="8" key="1">
    <citation type="submission" date="2016-10" db="EMBL/GenBank/DDBJ databases">
        <authorList>
            <person name="Varghese N."/>
            <person name="Submissions S."/>
        </authorList>
    </citation>
    <scope>NUCLEOTIDE SEQUENCE [LARGE SCALE GENOMIC DNA]</scope>
    <source>
        <strain evidence="8">DSM 217</strain>
    </source>
</reference>
<dbReference type="SUPFAM" id="SSF54862">
    <property type="entry name" value="4Fe-4S ferredoxins"/>
    <property type="match status" value="1"/>
</dbReference>
<dbReference type="GO" id="GO:0046872">
    <property type="term" value="F:metal ion binding"/>
    <property type="evidence" value="ECO:0007669"/>
    <property type="project" value="UniProtKB-KW"/>
</dbReference>
<dbReference type="InterPro" id="IPR050954">
    <property type="entry name" value="ET_IronSulfur_Cluster-Binding"/>
</dbReference>
<gene>
    <name evidence="7" type="ORF">SAMN05421783_10250</name>
</gene>
<dbReference type="CDD" id="cd10551">
    <property type="entry name" value="PsrB"/>
    <property type="match status" value="1"/>
</dbReference>
<evidence type="ECO:0000256" key="5">
    <source>
        <dbReference type="SAM" id="MobiDB-lite"/>
    </source>
</evidence>
<dbReference type="InterPro" id="IPR017900">
    <property type="entry name" value="4Fe4S_Fe_S_CS"/>
</dbReference>
<dbReference type="STRING" id="1058.SAMN05421783_10250"/>
<dbReference type="AlphaFoldDB" id="A0A1H2RIX3"/>
<dbReference type="PROSITE" id="PS51379">
    <property type="entry name" value="4FE4S_FER_2"/>
    <property type="match status" value="2"/>
</dbReference>
<dbReference type="InterPro" id="IPR017896">
    <property type="entry name" value="4Fe4S_Fe-S-bd"/>
</dbReference>
<keyword evidence="2" id="KW-0479">Metal-binding</keyword>
<dbReference type="PROSITE" id="PS51318">
    <property type="entry name" value="TAT"/>
    <property type="match status" value="1"/>
</dbReference>
<feature type="domain" description="4Fe-4S ferredoxin-type" evidence="6">
    <location>
        <begin position="76"/>
        <end position="107"/>
    </location>
</feature>
<dbReference type="Proteomes" id="UP000198816">
    <property type="component" value="Unassembled WGS sequence"/>
</dbReference>
<dbReference type="InterPro" id="IPR054822">
    <property type="entry name" value="DsrO-like"/>
</dbReference>
<dbReference type="NCBIfam" id="NF045797">
    <property type="entry name" value="DsrO"/>
    <property type="match status" value="1"/>
</dbReference>
<evidence type="ECO:0000256" key="2">
    <source>
        <dbReference type="ARBA" id="ARBA00022723"/>
    </source>
</evidence>
<evidence type="ECO:0000259" key="6">
    <source>
        <dbReference type="PROSITE" id="PS51379"/>
    </source>
</evidence>
<dbReference type="PANTHER" id="PTHR43177:SF3">
    <property type="entry name" value="PROTEIN NRFC HOMOLOG"/>
    <property type="match status" value="1"/>
</dbReference>
<proteinExistence type="predicted"/>
<dbReference type="PANTHER" id="PTHR43177">
    <property type="entry name" value="PROTEIN NRFC"/>
    <property type="match status" value="1"/>
</dbReference>
<keyword evidence="4" id="KW-0411">Iron-sulfur</keyword>
<accession>A0A1H2RIX3</accession>
<keyword evidence="3" id="KW-0408">Iron</keyword>
<dbReference type="PROSITE" id="PS00198">
    <property type="entry name" value="4FE4S_FER_1"/>
    <property type="match status" value="1"/>
</dbReference>
<feature type="region of interest" description="Disordered" evidence="5">
    <location>
        <begin position="1"/>
        <end position="36"/>
    </location>
</feature>
<evidence type="ECO:0000313" key="7">
    <source>
        <dbReference type="EMBL" id="SDW19307.1"/>
    </source>
</evidence>
<evidence type="ECO:0000313" key="8">
    <source>
        <dbReference type="Proteomes" id="UP000198816"/>
    </source>
</evidence>
<keyword evidence="1" id="KW-0004">4Fe-4S</keyword>
<protein>
    <submittedName>
        <fullName evidence="7">Prokaryotic molybdopterin-containing oxidoreductase family, iron-sulfur binding subunit</fullName>
    </submittedName>
</protein>
<dbReference type="EMBL" id="FNNZ01000002">
    <property type="protein sequence ID" value="SDW19307.1"/>
    <property type="molecule type" value="Genomic_DNA"/>
</dbReference>
<evidence type="ECO:0000256" key="1">
    <source>
        <dbReference type="ARBA" id="ARBA00022485"/>
    </source>
</evidence>
<evidence type="ECO:0000256" key="4">
    <source>
        <dbReference type="ARBA" id="ARBA00023014"/>
    </source>
</evidence>
<name>A0A1H2RIX3_THIRO</name>
<evidence type="ECO:0000256" key="3">
    <source>
        <dbReference type="ARBA" id="ARBA00023004"/>
    </source>
</evidence>
<dbReference type="Gene3D" id="3.30.70.20">
    <property type="match status" value="2"/>
</dbReference>
<dbReference type="InterPro" id="IPR006311">
    <property type="entry name" value="TAT_signal"/>
</dbReference>
<feature type="domain" description="4Fe-4S ferredoxin-type" evidence="6">
    <location>
        <begin position="167"/>
        <end position="196"/>
    </location>
</feature>
<feature type="compositionally biased region" description="Basic and acidic residues" evidence="5">
    <location>
        <begin position="1"/>
        <end position="18"/>
    </location>
</feature>
<dbReference type="GO" id="GO:0051539">
    <property type="term" value="F:4 iron, 4 sulfur cluster binding"/>
    <property type="evidence" value="ECO:0007669"/>
    <property type="project" value="UniProtKB-KW"/>
</dbReference>
<keyword evidence="8" id="KW-1185">Reference proteome</keyword>
<organism evidence="7 8">
    <name type="scientific">Thiocapsa roseopersicina</name>
    <dbReference type="NCBI Taxonomy" id="1058"/>
    <lineage>
        <taxon>Bacteria</taxon>
        <taxon>Pseudomonadati</taxon>
        <taxon>Pseudomonadota</taxon>
        <taxon>Gammaproteobacteria</taxon>
        <taxon>Chromatiales</taxon>
        <taxon>Chromatiaceae</taxon>
        <taxon>Thiocapsa</taxon>
    </lineage>
</organism>
<sequence>MGKTTEMKDHHEPTDRSADPGLSEATRSDSAPSDSGRRAFMGVAAGVTAAVVAPGVVLHSVTAAPRSEAVTGDVRWGLLIDTAKCVDGCSACVDACDRENGLSLQSKPASASQEHWDDQKAVWIRKVKLQDNQTGRVTNLPLMCQHCEHPPCVDVCPTGASFKRADGIVMVDRHTCIGCRYCMMACPYKARSFIHEVMEEQLTRVPRGKGCVESCNLCVHRRDFGEDSTACVDACREAGHEAIVFGDLKDPESNIRKHLAEMASRQIREDLSLNTGVRYSGI</sequence>